<dbReference type="EMBL" id="CADCVP010000272">
    <property type="protein sequence ID" value="CAA9511750.1"/>
    <property type="molecule type" value="Genomic_DNA"/>
</dbReference>
<accession>A0A6J4T2I7</accession>
<name>A0A6J4T2I7_9ACTN</name>
<organism evidence="2">
    <name type="scientific">uncultured Solirubrobacteraceae bacterium</name>
    <dbReference type="NCBI Taxonomy" id="1162706"/>
    <lineage>
        <taxon>Bacteria</taxon>
        <taxon>Bacillati</taxon>
        <taxon>Actinomycetota</taxon>
        <taxon>Thermoleophilia</taxon>
        <taxon>Solirubrobacterales</taxon>
        <taxon>Solirubrobacteraceae</taxon>
        <taxon>environmental samples</taxon>
    </lineage>
</organism>
<feature type="compositionally biased region" description="Basic and acidic residues" evidence="1">
    <location>
        <begin position="12"/>
        <end position="31"/>
    </location>
</feature>
<feature type="non-terminal residue" evidence="2">
    <location>
        <position position="1"/>
    </location>
</feature>
<feature type="non-terminal residue" evidence="2">
    <location>
        <position position="112"/>
    </location>
</feature>
<feature type="compositionally biased region" description="Basic residues" evidence="1">
    <location>
        <begin position="1"/>
        <end position="11"/>
    </location>
</feature>
<proteinExistence type="predicted"/>
<reference evidence="2" key="1">
    <citation type="submission" date="2020-02" db="EMBL/GenBank/DDBJ databases">
        <authorList>
            <person name="Meier V. D."/>
        </authorList>
    </citation>
    <scope>NUCLEOTIDE SEQUENCE</scope>
    <source>
        <strain evidence="2">AVDCRST_MAG69</strain>
    </source>
</reference>
<feature type="region of interest" description="Disordered" evidence="1">
    <location>
        <begin position="1"/>
        <end position="112"/>
    </location>
</feature>
<sequence>AVGFLPRRRRTDRPGDRARREQGQEPQRDQQARAVQRAAGGGIGATQDRAGDQHAAAEHPTDHHARGRLQAQAAVGHEGGHRQREGDQSRGNRARQRRQRPAEGGDPGSRPV</sequence>
<protein>
    <submittedName>
        <fullName evidence="2">Uncharacterized protein</fullName>
    </submittedName>
</protein>
<feature type="compositionally biased region" description="Basic and acidic residues" evidence="1">
    <location>
        <begin position="78"/>
        <end position="90"/>
    </location>
</feature>
<evidence type="ECO:0000256" key="1">
    <source>
        <dbReference type="SAM" id="MobiDB-lite"/>
    </source>
</evidence>
<evidence type="ECO:0000313" key="2">
    <source>
        <dbReference type="EMBL" id="CAA9511750.1"/>
    </source>
</evidence>
<gene>
    <name evidence="2" type="ORF">AVDCRST_MAG69-2507</name>
</gene>
<feature type="compositionally biased region" description="Basic and acidic residues" evidence="1">
    <location>
        <begin position="49"/>
        <end position="64"/>
    </location>
</feature>
<dbReference type="AlphaFoldDB" id="A0A6J4T2I7"/>